<sequence length="70" mass="7589">MDDLDKIRADETLKLEAYGIRLIPQDDGGVVVETRATKTRLPGVDGAYALERAVEAATLEARRLFAKASG</sequence>
<dbReference type="AlphaFoldDB" id="A0A212SBZ8"/>
<evidence type="ECO:0000313" key="1">
    <source>
        <dbReference type="EMBL" id="SNB83057.1"/>
    </source>
</evidence>
<evidence type="ECO:0000313" key="2">
    <source>
        <dbReference type="Proteomes" id="UP000198418"/>
    </source>
</evidence>
<accession>A0A212SBZ8</accession>
<gene>
    <name evidence="1" type="ORF">SAMN06265338_12415</name>
</gene>
<keyword evidence="2" id="KW-1185">Reference proteome</keyword>
<dbReference type="RefSeq" id="WP_111390750.1">
    <property type="nucleotide sequence ID" value="NZ_FYDG01000024.1"/>
</dbReference>
<protein>
    <submittedName>
        <fullName evidence="1">Uncharacterized protein</fullName>
    </submittedName>
</protein>
<name>A0A212SBZ8_RHOAC</name>
<organism evidence="1 2">
    <name type="scientific">Rhodoblastus acidophilus</name>
    <name type="common">Rhodopseudomonas acidophila</name>
    <dbReference type="NCBI Taxonomy" id="1074"/>
    <lineage>
        <taxon>Bacteria</taxon>
        <taxon>Pseudomonadati</taxon>
        <taxon>Pseudomonadota</taxon>
        <taxon>Alphaproteobacteria</taxon>
        <taxon>Hyphomicrobiales</taxon>
        <taxon>Rhodoblastaceae</taxon>
        <taxon>Rhodoblastus</taxon>
    </lineage>
</organism>
<proteinExistence type="predicted"/>
<dbReference type="Proteomes" id="UP000198418">
    <property type="component" value="Unassembled WGS sequence"/>
</dbReference>
<dbReference type="EMBL" id="FYDG01000024">
    <property type="protein sequence ID" value="SNB83057.1"/>
    <property type="molecule type" value="Genomic_DNA"/>
</dbReference>
<reference evidence="2" key="1">
    <citation type="submission" date="2017-06" db="EMBL/GenBank/DDBJ databases">
        <authorList>
            <person name="Varghese N."/>
            <person name="Submissions S."/>
        </authorList>
    </citation>
    <scope>NUCLEOTIDE SEQUENCE [LARGE SCALE GENOMIC DNA]</scope>
    <source>
        <strain evidence="2">DSM 137</strain>
    </source>
</reference>